<dbReference type="GO" id="GO:0005524">
    <property type="term" value="F:ATP binding"/>
    <property type="evidence" value="ECO:0007669"/>
    <property type="project" value="UniProtKB-KW"/>
</dbReference>
<dbReference type="InterPro" id="IPR036890">
    <property type="entry name" value="HATPase_C_sf"/>
</dbReference>
<dbReference type="EMBL" id="BIFH01000013">
    <property type="protein sequence ID" value="GCD92558.1"/>
    <property type="molecule type" value="Genomic_DNA"/>
</dbReference>
<dbReference type="PANTHER" id="PTHR24421">
    <property type="entry name" value="NITRATE/NITRITE SENSOR PROTEIN NARX-RELATED"/>
    <property type="match status" value="1"/>
</dbReference>
<dbReference type="SMART" id="SM00387">
    <property type="entry name" value="HATPase_c"/>
    <property type="match status" value="1"/>
</dbReference>
<organism evidence="10 11">
    <name type="scientific">Embleya hyalina</name>
    <dbReference type="NCBI Taxonomy" id="516124"/>
    <lineage>
        <taxon>Bacteria</taxon>
        <taxon>Bacillati</taxon>
        <taxon>Actinomycetota</taxon>
        <taxon>Actinomycetes</taxon>
        <taxon>Kitasatosporales</taxon>
        <taxon>Streptomycetaceae</taxon>
        <taxon>Embleya</taxon>
    </lineage>
</organism>
<evidence type="ECO:0000256" key="7">
    <source>
        <dbReference type="ARBA" id="ARBA00022840"/>
    </source>
</evidence>
<evidence type="ECO:0000256" key="8">
    <source>
        <dbReference type="ARBA" id="ARBA00023012"/>
    </source>
</evidence>
<dbReference type="InterPro" id="IPR050482">
    <property type="entry name" value="Sensor_HK_TwoCompSys"/>
</dbReference>
<feature type="domain" description="Histidine kinase/HSP90-like ATPase" evidence="9">
    <location>
        <begin position="138"/>
        <end position="228"/>
    </location>
</feature>
<comment type="caution">
    <text evidence="10">The sequence shown here is derived from an EMBL/GenBank/DDBJ whole genome shotgun (WGS) entry which is preliminary data.</text>
</comment>
<evidence type="ECO:0000256" key="6">
    <source>
        <dbReference type="ARBA" id="ARBA00022777"/>
    </source>
</evidence>
<evidence type="ECO:0000259" key="9">
    <source>
        <dbReference type="SMART" id="SM00387"/>
    </source>
</evidence>
<evidence type="ECO:0000313" key="11">
    <source>
        <dbReference type="Proteomes" id="UP000286931"/>
    </source>
</evidence>
<sequence>MWRDLVCLRTPNRGPVVAARTARVSPSRADVLDAHGAELRRIERDLHDGAQAGLVAVAMRLGVARDLLGAQHPVVAELLREALEGAEEVMTELRDVVRAGYPPILADRGLAGAVDAVAARTGVTTDVRLGELGRLPAAVEAAAYFVVAETLANTTKYSRARRARVGLTRRDGTLVVEVADDGVGGADERNGTGIVGIRRRVAALDGRVAITSPIGGPTVVTVELPCAS</sequence>
<keyword evidence="7" id="KW-0067">ATP-binding</keyword>
<dbReference type="CDD" id="cd16917">
    <property type="entry name" value="HATPase_UhpB-NarQ-NarX-like"/>
    <property type="match status" value="1"/>
</dbReference>
<dbReference type="AlphaFoldDB" id="A0A401YD95"/>
<proteinExistence type="predicted"/>
<dbReference type="Gene3D" id="1.20.5.1930">
    <property type="match status" value="1"/>
</dbReference>
<dbReference type="Proteomes" id="UP000286931">
    <property type="component" value="Unassembled WGS sequence"/>
</dbReference>
<keyword evidence="3" id="KW-0597">Phosphoprotein</keyword>
<dbReference type="InterPro" id="IPR003594">
    <property type="entry name" value="HATPase_dom"/>
</dbReference>
<keyword evidence="8" id="KW-0902">Two-component regulatory system</keyword>
<keyword evidence="5" id="KW-0547">Nucleotide-binding</keyword>
<dbReference type="GO" id="GO:0046983">
    <property type="term" value="F:protein dimerization activity"/>
    <property type="evidence" value="ECO:0007669"/>
    <property type="project" value="InterPro"/>
</dbReference>
<evidence type="ECO:0000256" key="4">
    <source>
        <dbReference type="ARBA" id="ARBA00022679"/>
    </source>
</evidence>
<evidence type="ECO:0000256" key="5">
    <source>
        <dbReference type="ARBA" id="ARBA00022741"/>
    </source>
</evidence>
<dbReference type="InterPro" id="IPR011712">
    <property type="entry name" value="Sig_transdc_His_kin_sub3_dim/P"/>
</dbReference>
<evidence type="ECO:0000256" key="2">
    <source>
        <dbReference type="ARBA" id="ARBA00012438"/>
    </source>
</evidence>
<evidence type="ECO:0000313" key="10">
    <source>
        <dbReference type="EMBL" id="GCD92558.1"/>
    </source>
</evidence>
<keyword evidence="4" id="KW-0808">Transferase</keyword>
<gene>
    <name evidence="10" type="ORF">EHYA_00196</name>
</gene>
<name>A0A401YD95_9ACTN</name>
<protein>
    <recommendedName>
        <fullName evidence="2">histidine kinase</fullName>
        <ecNumber evidence="2">2.7.13.3</ecNumber>
    </recommendedName>
</protein>
<dbReference type="SUPFAM" id="SSF55874">
    <property type="entry name" value="ATPase domain of HSP90 chaperone/DNA topoisomerase II/histidine kinase"/>
    <property type="match status" value="1"/>
</dbReference>
<dbReference type="GO" id="GO:0016020">
    <property type="term" value="C:membrane"/>
    <property type="evidence" value="ECO:0007669"/>
    <property type="project" value="InterPro"/>
</dbReference>
<evidence type="ECO:0000256" key="3">
    <source>
        <dbReference type="ARBA" id="ARBA00022553"/>
    </source>
</evidence>
<comment type="catalytic activity">
    <reaction evidence="1">
        <text>ATP + protein L-histidine = ADP + protein N-phospho-L-histidine.</text>
        <dbReference type="EC" id="2.7.13.3"/>
    </reaction>
</comment>
<dbReference type="EC" id="2.7.13.3" evidence="2"/>
<keyword evidence="11" id="KW-1185">Reference proteome</keyword>
<keyword evidence="6 10" id="KW-0418">Kinase</keyword>
<evidence type="ECO:0000256" key="1">
    <source>
        <dbReference type="ARBA" id="ARBA00000085"/>
    </source>
</evidence>
<dbReference type="PANTHER" id="PTHR24421:SF10">
    <property type="entry name" value="NITRATE_NITRITE SENSOR PROTEIN NARQ"/>
    <property type="match status" value="1"/>
</dbReference>
<dbReference type="GO" id="GO:0000155">
    <property type="term" value="F:phosphorelay sensor kinase activity"/>
    <property type="evidence" value="ECO:0007669"/>
    <property type="project" value="InterPro"/>
</dbReference>
<dbReference type="Pfam" id="PF02518">
    <property type="entry name" value="HATPase_c"/>
    <property type="match status" value="1"/>
</dbReference>
<reference evidence="10 11" key="1">
    <citation type="submission" date="2018-12" db="EMBL/GenBank/DDBJ databases">
        <title>Draft genome sequence of Embleya hyalina NBRC 13850T.</title>
        <authorList>
            <person name="Komaki H."/>
            <person name="Hosoyama A."/>
            <person name="Kimura A."/>
            <person name="Ichikawa N."/>
            <person name="Tamura T."/>
        </authorList>
    </citation>
    <scope>NUCLEOTIDE SEQUENCE [LARGE SCALE GENOMIC DNA]</scope>
    <source>
        <strain evidence="10 11">NBRC 13850</strain>
    </source>
</reference>
<dbReference type="Gene3D" id="3.30.565.10">
    <property type="entry name" value="Histidine kinase-like ATPase, C-terminal domain"/>
    <property type="match status" value="1"/>
</dbReference>
<dbReference type="Pfam" id="PF07730">
    <property type="entry name" value="HisKA_3"/>
    <property type="match status" value="1"/>
</dbReference>
<accession>A0A401YD95</accession>